<dbReference type="Proteomes" id="UP000027195">
    <property type="component" value="Unassembled WGS sequence"/>
</dbReference>
<organism evidence="2 3">
    <name type="scientific">Botryobasidium botryosum (strain FD-172 SS1)</name>
    <dbReference type="NCBI Taxonomy" id="930990"/>
    <lineage>
        <taxon>Eukaryota</taxon>
        <taxon>Fungi</taxon>
        <taxon>Dikarya</taxon>
        <taxon>Basidiomycota</taxon>
        <taxon>Agaricomycotina</taxon>
        <taxon>Agaricomycetes</taxon>
        <taxon>Cantharellales</taxon>
        <taxon>Botryobasidiaceae</taxon>
        <taxon>Botryobasidium</taxon>
    </lineage>
</organism>
<keyword evidence="1" id="KW-0732">Signal</keyword>
<name>A0A067LRW9_BOTB1</name>
<sequence length="156" mass="15942">MHLTFINLLSLALVASAAPLSVRTSDYTALLRHDFVYPPDIASYTPPEKGYSAGVDIGHEVHHGDILGAVESAVVSNINGPLGLAHAVLSGPGTKPVPSTTPGSLSAYSPEVKSYALGEDVGHELGEGHVVHAMTDAVETVPAGFAGLIPAALGVE</sequence>
<proteinExistence type="predicted"/>
<accession>A0A067LRW9</accession>
<keyword evidence="3" id="KW-1185">Reference proteome</keyword>
<feature type="signal peptide" evidence="1">
    <location>
        <begin position="1"/>
        <end position="17"/>
    </location>
</feature>
<protein>
    <submittedName>
        <fullName evidence="2">Uncharacterized protein</fullName>
    </submittedName>
</protein>
<evidence type="ECO:0000313" key="3">
    <source>
        <dbReference type="Proteomes" id="UP000027195"/>
    </source>
</evidence>
<gene>
    <name evidence="2" type="ORF">BOTBODRAFT_39866</name>
</gene>
<dbReference type="AlphaFoldDB" id="A0A067LRW9"/>
<feature type="chain" id="PRO_5001640725" evidence="1">
    <location>
        <begin position="18"/>
        <end position="156"/>
    </location>
</feature>
<evidence type="ECO:0000256" key="1">
    <source>
        <dbReference type="SAM" id="SignalP"/>
    </source>
</evidence>
<dbReference type="HOGENOM" id="CLU_1686271_0_0_1"/>
<dbReference type="EMBL" id="KL198166">
    <property type="protein sequence ID" value="KDQ05973.1"/>
    <property type="molecule type" value="Genomic_DNA"/>
</dbReference>
<dbReference type="InParanoid" id="A0A067LRW9"/>
<evidence type="ECO:0000313" key="2">
    <source>
        <dbReference type="EMBL" id="KDQ05973.1"/>
    </source>
</evidence>
<reference evidence="3" key="1">
    <citation type="journal article" date="2014" name="Proc. Natl. Acad. Sci. U.S.A.">
        <title>Extensive sampling of basidiomycete genomes demonstrates inadequacy of the white-rot/brown-rot paradigm for wood decay fungi.</title>
        <authorList>
            <person name="Riley R."/>
            <person name="Salamov A.A."/>
            <person name="Brown D.W."/>
            <person name="Nagy L.G."/>
            <person name="Floudas D."/>
            <person name="Held B.W."/>
            <person name="Levasseur A."/>
            <person name="Lombard V."/>
            <person name="Morin E."/>
            <person name="Otillar R."/>
            <person name="Lindquist E.A."/>
            <person name="Sun H."/>
            <person name="LaButti K.M."/>
            <person name="Schmutz J."/>
            <person name="Jabbour D."/>
            <person name="Luo H."/>
            <person name="Baker S.E."/>
            <person name="Pisabarro A.G."/>
            <person name="Walton J.D."/>
            <person name="Blanchette R.A."/>
            <person name="Henrissat B."/>
            <person name="Martin F."/>
            <person name="Cullen D."/>
            <person name="Hibbett D.S."/>
            <person name="Grigoriev I.V."/>
        </authorList>
    </citation>
    <scope>NUCLEOTIDE SEQUENCE [LARGE SCALE GENOMIC DNA]</scope>
    <source>
        <strain evidence="3">FD-172 SS1</strain>
    </source>
</reference>